<protein>
    <submittedName>
        <fullName evidence="2">Uncharacterized protein</fullName>
    </submittedName>
</protein>
<reference evidence="2 3" key="1">
    <citation type="submission" date="2023-12" db="EMBL/GenBank/DDBJ databases">
        <title>Baltic Sea Cyanobacteria.</title>
        <authorList>
            <person name="Delbaje E."/>
            <person name="Fewer D.P."/>
            <person name="Shishido T.K."/>
        </authorList>
    </citation>
    <scope>NUCLEOTIDE SEQUENCE [LARGE SCALE GENOMIC DNA]</scope>
    <source>
        <strain evidence="2 3">CCNP 1315</strain>
    </source>
</reference>
<comment type="caution">
    <text evidence="2">The sequence shown here is derived from an EMBL/GenBank/DDBJ whole genome shotgun (WGS) entry which is preliminary data.</text>
</comment>
<evidence type="ECO:0000313" key="2">
    <source>
        <dbReference type="EMBL" id="MEA5521622.1"/>
    </source>
</evidence>
<gene>
    <name evidence="2" type="ORF">VB854_22035</name>
</gene>
<dbReference type="EMBL" id="JAYGHT010000135">
    <property type="protein sequence ID" value="MEA5521622.1"/>
    <property type="molecule type" value="Genomic_DNA"/>
</dbReference>
<evidence type="ECO:0000313" key="3">
    <source>
        <dbReference type="Proteomes" id="UP001301728"/>
    </source>
</evidence>
<dbReference type="Proteomes" id="UP001301728">
    <property type="component" value="Unassembled WGS sequence"/>
</dbReference>
<evidence type="ECO:0000256" key="1">
    <source>
        <dbReference type="SAM" id="MobiDB-lite"/>
    </source>
</evidence>
<name>A0ABU5U408_9CYAN</name>
<dbReference type="RefSeq" id="WP_323273289.1">
    <property type="nucleotide sequence ID" value="NZ_JAYGHT010000135.1"/>
</dbReference>
<sequence>MNSTDKQAIKDAMNQSPNGNGNGKKATERPQQNPPKTSPEHRRTSIADAMGLNETERELVELTSDLKSKQMLRLIESETLRKFGEGLQESGGLIENLNTQLEALQSYEFTLEDAAFLLSGQPLTHVKMLSGSEG</sequence>
<accession>A0ABU5U408</accession>
<proteinExistence type="predicted"/>
<organism evidence="2 3">
    <name type="scientific">Limnoraphis robusta CCNP1315</name>
    <dbReference type="NCBI Taxonomy" id="3110306"/>
    <lineage>
        <taxon>Bacteria</taxon>
        <taxon>Bacillati</taxon>
        <taxon>Cyanobacteriota</taxon>
        <taxon>Cyanophyceae</taxon>
        <taxon>Oscillatoriophycideae</taxon>
        <taxon>Oscillatoriales</taxon>
        <taxon>Sirenicapillariaceae</taxon>
        <taxon>Limnoraphis</taxon>
    </lineage>
</organism>
<keyword evidence="3" id="KW-1185">Reference proteome</keyword>
<feature type="region of interest" description="Disordered" evidence="1">
    <location>
        <begin position="1"/>
        <end position="54"/>
    </location>
</feature>